<accession>A0AAN8TG69</accession>
<evidence type="ECO:0000313" key="1">
    <source>
        <dbReference type="EMBL" id="KAK6784387.1"/>
    </source>
</evidence>
<sequence length="95" mass="10668">MELHKDGSIGTIVYDVDIHLSEDILSITLEVPCLWIKSVEGCPPLEIYFKNGTKPEGLKCSGVPRSILKGSTSCTLNLSTKYYHLILRREQLPHQ</sequence>
<dbReference type="AlphaFoldDB" id="A0AAN8TG69"/>
<reference evidence="1 2" key="1">
    <citation type="submission" date="2024-02" db="EMBL/GenBank/DDBJ databases">
        <title>de novo genome assembly of Solanum bulbocastanum strain 11H21.</title>
        <authorList>
            <person name="Hosaka A.J."/>
        </authorList>
    </citation>
    <scope>NUCLEOTIDE SEQUENCE [LARGE SCALE GENOMIC DNA]</scope>
    <source>
        <tissue evidence="1">Young leaves</tissue>
    </source>
</reference>
<dbReference type="EMBL" id="JBANQN010000007">
    <property type="protein sequence ID" value="KAK6784387.1"/>
    <property type="molecule type" value="Genomic_DNA"/>
</dbReference>
<comment type="caution">
    <text evidence="1">The sequence shown here is derived from an EMBL/GenBank/DDBJ whole genome shotgun (WGS) entry which is preliminary data.</text>
</comment>
<organism evidence="1 2">
    <name type="scientific">Solanum bulbocastanum</name>
    <name type="common">Wild potato</name>
    <dbReference type="NCBI Taxonomy" id="147425"/>
    <lineage>
        <taxon>Eukaryota</taxon>
        <taxon>Viridiplantae</taxon>
        <taxon>Streptophyta</taxon>
        <taxon>Embryophyta</taxon>
        <taxon>Tracheophyta</taxon>
        <taxon>Spermatophyta</taxon>
        <taxon>Magnoliopsida</taxon>
        <taxon>eudicotyledons</taxon>
        <taxon>Gunneridae</taxon>
        <taxon>Pentapetalae</taxon>
        <taxon>asterids</taxon>
        <taxon>lamiids</taxon>
        <taxon>Solanales</taxon>
        <taxon>Solanaceae</taxon>
        <taxon>Solanoideae</taxon>
        <taxon>Solaneae</taxon>
        <taxon>Solanum</taxon>
    </lineage>
</organism>
<protein>
    <submittedName>
        <fullName evidence="1">Uncharacterized protein</fullName>
    </submittedName>
</protein>
<gene>
    <name evidence="1" type="ORF">RDI58_017842</name>
</gene>
<proteinExistence type="predicted"/>
<name>A0AAN8TG69_SOLBU</name>
<dbReference type="Proteomes" id="UP001371456">
    <property type="component" value="Unassembled WGS sequence"/>
</dbReference>
<keyword evidence="2" id="KW-1185">Reference proteome</keyword>
<evidence type="ECO:0000313" key="2">
    <source>
        <dbReference type="Proteomes" id="UP001371456"/>
    </source>
</evidence>